<keyword evidence="2" id="KW-1185">Reference proteome</keyword>
<proteinExistence type="predicted"/>
<accession>A0A9N9DWC4</accession>
<evidence type="ECO:0000313" key="2">
    <source>
        <dbReference type="Proteomes" id="UP000789759"/>
    </source>
</evidence>
<reference evidence="1" key="1">
    <citation type="submission" date="2021-06" db="EMBL/GenBank/DDBJ databases">
        <authorList>
            <person name="Kallberg Y."/>
            <person name="Tangrot J."/>
            <person name="Rosling A."/>
        </authorList>
    </citation>
    <scope>NUCLEOTIDE SEQUENCE</scope>
    <source>
        <strain evidence="1">FL966</strain>
    </source>
</reference>
<gene>
    <name evidence="1" type="ORF">CPELLU_LOCUS9325</name>
</gene>
<name>A0A9N9DWC4_9GLOM</name>
<dbReference type="EMBL" id="CAJVQA010007059">
    <property type="protein sequence ID" value="CAG8650845.1"/>
    <property type="molecule type" value="Genomic_DNA"/>
</dbReference>
<organism evidence="1 2">
    <name type="scientific">Cetraspora pellucida</name>
    <dbReference type="NCBI Taxonomy" id="1433469"/>
    <lineage>
        <taxon>Eukaryota</taxon>
        <taxon>Fungi</taxon>
        <taxon>Fungi incertae sedis</taxon>
        <taxon>Mucoromycota</taxon>
        <taxon>Glomeromycotina</taxon>
        <taxon>Glomeromycetes</taxon>
        <taxon>Diversisporales</taxon>
        <taxon>Gigasporaceae</taxon>
        <taxon>Cetraspora</taxon>
    </lineage>
</organism>
<protein>
    <submittedName>
        <fullName evidence="1">5184_t:CDS:1</fullName>
    </submittedName>
</protein>
<dbReference type="AlphaFoldDB" id="A0A9N9DWC4"/>
<sequence length="79" mass="9509">MSLYHFCLRALKTTKQLTFRYKNISICENNELQQENLNEIQNWQHEYQEFENSNNFSNTDTDTEFCYSKLSNNNSTNLN</sequence>
<evidence type="ECO:0000313" key="1">
    <source>
        <dbReference type="EMBL" id="CAG8650845.1"/>
    </source>
</evidence>
<comment type="caution">
    <text evidence="1">The sequence shown here is derived from an EMBL/GenBank/DDBJ whole genome shotgun (WGS) entry which is preliminary data.</text>
</comment>
<dbReference type="Proteomes" id="UP000789759">
    <property type="component" value="Unassembled WGS sequence"/>
</dbReference>